<name>A0A6G0ZLS0_APHCR</name>
<dbReference type="OrthoDB" id="6514241at2759"/>
<proteinExistence type="predicted"/>
<protein>
    <submittedName>
        <fullName evidence="1">Uncharacterized protein</fullName>
    </submittedName>
</protein>
<dbReference type="EMBL" id="VUJU01000265">
    <property type="protein sequence ID" value="KAF0771680.1"/>
    <property type="molecule type" value="Genomic_DNA"/>
</dbReference>
<keyword evidence="2" id="KW-1185">Reference proteome</keyword>
<dbReference type="AlphaFoldDB" id="A0A6G0ZLS0"/>
<comment type="caution">
    <text evidence="1">The sequence shown here is derived from an EMBL/GenBank/DDBJ whole genome shotgun (WGS) entry which is preliminary data.</text>
</comment>
<sequence>MFLTRQCGDCHHGYCGVHAYTVVVQVVITCYRSGDFLPISVHGFGNKRDAANGPPAIVETLCEEEDSLLILSKCRIKLYIEWIQRTSDDDKSDFLWGINSTWMRLLWRDTYEKLSATWSAAPSTAIMVSMVLKPLETI</sequence>
<gene>
    <name evidence="1" type="ORF">FWK35_00001868</name>
</gene>
<dbReference type="Proteomes" id="UP000478052">
    <property type="component" value="Unassembled WGS sequence"/>
</dbReference>
<evidence type="ECO:0000313" key="1">
    <source>
        <dbReference type="EMBL" id="KAF0771680.1"/>
    </source>
</evidence>
<reference evidence="1 2" key="1">
    <citation type="submission" date="2019-08" db="EMBL/GenBank/DDBJ databases">
        <title>Whole genome of Aphis craccivora.</title>
        <authorList>
            <person name="Voronova N.V."/>
            <person name="Shulinski R.S."/>
            <person name="Bandarenka Y.V."/>
            <person name="Zhorov D.G."/>
            <person name="Warner D."/>
        </authorList>
    </citation>
    <scope>NUCLEOTIDE SEQUENCE [LARGE SCALE GENOMIC DNA]</scope>
    <source>
        <strain evidence="1">180601</strain>
        <tissue evidence="1">Whole Body</tissue>
    </source>
</reference>
<organism evidence="1 2">
    <name type="scientific">Aphis craccivora</name>
    <name type="common">Cowpea aphid</name>
    <dbReference type="NCBI Taxonomy" id="307492"/>
    <lineage>
        <taxon>Eukaryota</taxon>
        <taxon>Metazoa</taxon>
        <taxon>Ecdysozoa</taxon>
        <taxon>Arthropoda</taxon>
        <taxon>Hexapoda</taxon>
        <taxon>Insecta</taxon>
        <taxon>Pterygota</taxon>
        <taxon>Neoptera</taxon>
        <taxon>Paraneoptera</taxon>
        <taxon>Hemiptera</taxon>
        <taxon>Sternorrhyncha</taxon>
        <taxon>Aphidomorpha</taxon>
        <taxon>Aphidoidea</taxon>
        <taxon>Aphididae</taxon>
        <taxon>Aphidini</taxon>
        <taxon>Aphis</taxon>
        <taxon>Aphis</taxon>
    </lineage>
</organism>
<evidence type="ECO:0000313" key="2">
    <source>
        <dbReference type="Proteomes" id="UP000478052"/>
    </source>
</evidence>
<accession>A0A6G0ZLS0</accession>